<organism evidence="4 5">
    <name type="scientific">SAR86 cluster bacterium</name>
    <dbReference type="NCBI Taxonomy" id="2030880"/>
    <lineage>
        <taxon>Bacteria</taxon>
        <taxon>Pseudomonadati</taxon>
        <taxon>Pseudomonadota</taxon>
        <taxon>Gammaproteobacteria</taxon>
        <taxon>SAR86 cluster</taxon>
    </lineage>
</organism>
<evidence type="ECO:0000256" key="2">
    <source>
        <dbReference type="ARBA" id="ARBA00022729"/>
    </source>
</evidence>
<proteinExistence type="predicted"/>
<accession>A0A973AA79</accession>
<dbReference type="Gene3D" id="1.20.1420.20">
    <property type="entry name" value="M75 peptidase, HXXE motif"/>
    <property type="match status" value="1"/>
</dbReference>
<comment type="subcellular location">
    <subcellularLocation>
        <location evidence="1">Cell envelope</location>
    </subcellularLocation>
</comment>
<sequence length="384" mass="41441">MVNHLLTRLTFAVIATTRSLLIGLALLLSACADPGPAVIPTDIDTANIKASLAALTALRIERHQRLILDAESLRRSIDELLLVPDSQHQQTAQAAWRNAHLAFIDLATLPFAKPLIEPLVDSLAPLLYQIDAWPIEPGYLDTLPAYPDSGLISDLTVTITPESLREQNGFTDSSEVSLGFHALEYLIFDRDSADFLVSTLASPRVETTADAQTNANEIIVRRRLVLDMITTQITLDLDHWPTESTESAVDEAGIILTSEVDRLLAASLQTARLAITEANRLLIPGEGHGIYSHSTGAALKGKVNGLNQIFFAPINLGKVLSPLAADAVAELEKTLREAADLCDLAAISEVQETRLGLVLLTLPDQIEALSAVMTKAMADAQVKS</sequence>
<dbReference type="AlphaFoldDB" id="A0A973AA79"/>
<reference evidence="4" key="1">
    <citation type="submission" date="2020-05" db="EMBL/GenBank/DDBJ databases">
        <title>Sulfur intermediates as new biogeochemical hubs in an aquatic model microbial ecosystem.</title>
        <authorList>
            <person name="Vigneron A."/>
        </authorList>
    </citation>
    <scope>NUCLEOTIDE SEQUENCE</scope>
    <source>
        <strain evidence="4">Bin.250</strain>
    </source>
</reference>
<gene>
    <name evidence="4" type="ORF">HQ497_14425</name>
</gene>
<dbReference type="InterPro" id="IPR018976">
    <property type="entry name" value="Imelysin-like"/>
</dbReference>
<dbReference type="InterPro" id="IPR038352">
    <property type="entry name" value="Imelysin_sf"/>
</dbReference>
<evidence type="ECO:0000256" key="1">
    <source>
        <dbReference type="ARBA" id="ARBA00004196"/>
    </source>
</evidence>
<feature type="domain" description="Imelysin-like" evidence="3">
    <location>
        <begin position="61"/>
        <end position="344"/>
    </location>
</feature>
<evidence type="ECO:0000313" key="5">
    <source>
        <dbReference type="Proteomes" id="UP000754644"/>
    </source>
</evidence>
<evidence type="ECO:0000313" key="4">
    <source>
        <dbReference type="EMBL" id="NQV66553.1"/>
    </source>
</evidence>
<protein>
    <recommendedName>
        <fullName evidence="3">Imelysin-like domain-containing protein</fullName>
    </recommendedName>
</protein>
<dbReference type="Pfam" id="PF09375">
    <property type="entry name" value="Peptidase_M75"/>
    <property type="match status" value="1"/>
</dbReference>
<comment type="caution">
    <text evidence="4">The sequence shown here is derived from an EMBL/GenBank/DDBJ whole genome shotgun (WGS) entry which is preliminary data.</text>
</comment>
<evidence type="ECO:0000259" key="3">
    <source>
        <dbReference type="Pfam" id="PF09375"/>
    </source>
</evidence>
<name>A0A973AA79_9GAMM</name>
<keyword evidence="2" id="KW-0732">Signal</keyword>
<dbReference type="Proteomes" id="UP000754644">
    <property type="component" value="Unassembled WGS sequence"/>
</dbReference>
<dbReference type="GO" id="GO:0030313">
    <property type="term" value="C:cell envelope"/>
    <property type="evidence" value="ECO:0007669"/>
    <property type="project" value="UniProtKB-SubCell"/>
</dbReference>
<dbReference type="EMBL" id="JABMOJ010000537">
    <property type="protein sequence ID" value="NQV66553.1"/>
    <property type="molecule type" value="Genomic_DNA"/>
</dbReference>